<name>A0A2R9A7X6_PANPA</name>
<organism evidence="1 2">
    <name type="scientific">Pan paniscus</name>
    <name type="common">Pygmy chimpanzee</name>
    <name type="synonym">Bonobo</name>
    <dbReference type="NCBI Taxonomy" id="9597"/>
    <lineage>
        <taxon>Eukaryota</taxon>
        <taxon>Metazoa</taxon>
        <taxon>Chordata</taxon>
        <taxon>Craniata</taxon>
        <taxon>Vertebrata</taxon>
        <taxon>Euteleostomi</taxon>
        <taxon>Mammalia</taxon>
        <taxon>Eutheria</taxon>
        <taxon>Euarchontoglires</taxon>
        <taxon>Primates</taxon>
        <taxon>Haplorrhini</taxon>
        <taxon>Catarrhini</taxon>
        <taxon>Hominidae</taxon>
        <taxon>Pan</taxon>
    </lineage>
</organism>
<keyword evidence="2" id="KW-1185">Reference proteome</keyword>
<sequence length="63" mass="7566">MDFAQNHRKVPELHPALTTECLYTNLRIGRKRSSYGQVASKRKMKSQRLSRWRCLMLQRTRCE</sequence>
<dbReference type="Bgee" id="ENSPPAG00000029084">
    <property type="expression patterns" value="Expressed in liver and 6 other cell types or tissues"/>
</dbReference>
<proteinExistence type="predicted"/>
<dbReference type="Proteomes" id="UP000240080">
    <property type="component" value="Chromosome 3"/>
</dbReference>
<gene>
    <name evidence="1" type="primary">FAM162A</name>
</gene>
<reference evidence="1" key="3">
    <citation type="submission" date="2025-09" db="UniProtKB">
        <authorList>
            <consortium name="Ensembl"/>
        </authorList>
    </citation>
    <scope>IDENTIFICATION</scope>
</reference>
<reference evidence="1 2" key="1">
    <citation type="journal article" date="2012" name="Nature">
        <title>The bonobo genome compared with the chimpanzee and human genomes.</title>
        <authorList>
            <person name="Prufer K."/>
            <person name="Munch K."/>
            <person name="Hellmann I."/>
            <person name="Akagi K."/>
            <person name="Miller J.R."/>
            <person name="Walenz B."/>
            <person name="Koren S."/>
            <person name="Sutton G."/>
            <person name="Kodira C."/>
            <person name="Winer R."/>
            <person name="Knight J.R."/>
            <person name="Mullikin J.C."/>
            <person name="Meader S.J."/>
            <person name="Ponting C.P."/>
            <person name="Lunter G."/>
            <person name="Higashino S."/>
            <person name="Hobolth A."/>
            <person name="Dutheil J."/>
            <person name="Karakoc E."/>
            <person name="Alkan C."/>
            <person name="Sajjadian S."/>
            <person name="Catacchio C.R."/>
            <person name="Ventura M."/>
            <person name="Marques-Bonet T."/>
            <person name="Eichler E.E."/>
            <person name="Andre C."/>
            <person name="Atencia R."/>
            <person name="Mugisha L."/>
            <person name="Junhold J."/>
            <person name="Patterson N."/>
            <person name="Siebauer M."/>
            <person name="Good J.M."/>
            <person name="Fischer A."/>
            <person name="Ptak S.E."/>
            <person name="Lachmann M."/>
            <person name="Symer D.E."/>
            <person name="Mailund T."/>
            <person name="Schierup M.H."/>
            <person name="Andres A.M."/>
            <person name="Kelso J."/>
            <person name="Paabo S."/>
        </authorList>
    </citation>
    <scope>NUCLEOTIDE SEQUENCE [LARGE SCALE GENOMIC DNA]</scope>
</reference>
<dbReference type="Ensembl" id="ENSPPAT00000034426.1">
    <property type="protein sequence ID" value="ENSPPAP00000011765.1"/>
    <property type="gene ID" value="ENSPPAG00000029084.1"/>
</dbReference>
<dbReference type="AlphaFoldDB" id="A0A2R9A7X6"/>
<evidence type="ECO:0000313" key="1">
    <source>
        <dbReference type="Ensembl" id="ENSPPAP00000011765.1"/>
    </source>
</evidence>
<reference evidence="1" key="2">
    <citation type="submission" date="2025-08" db="UniProtKB">
        <authorList>
            <consortium name="Ensembl"/>
        </authorList>
    </citation>
    <scope>IDENTIFICATION</scope>
</reference>
<accession>A0A2R9A7X6</accession>
<evidence type="ECO:0000313" key="2">
    <source>
        <dbReference type="Proteomes" id="UP000240080"/>
    </source>
</evidence>
<protein>
    <submittedName>
        <fullName evidence="1">Family with sequence similarity 162 member A</fullName>
    </submittedName>
</protein>
<dbReference type="GeneTree" id="ENSGT00640000091497"/>
<dbReference type="EMBL" id="AJFE02088576">
    <property type="status" value="NOT_ANNOTATED_CDS"/>
    <property type="molecule type" value="Genomic_DNA"/>
</dbReference>